<dbReference type="SUPFAM" id="SSF56112">
    <property type="entry name" value="Protein kinase-like (PK-like)"/>
    <property type="match status" value="1"/>
</dbReference>
<sequence>MSDDGDFQNWMKDSMSKIIEILGLNADETRYAVTKSTGRFMSVINYVRLQFKNKKTERAEELFMILKKPLQTYPLNDSITLQFHNEILFYQTYVQPGENYARCFYVDERPPTDSVIALEDVNKRGYQPCPYTCNAPLEYILAAMREIGRFHGKGYATKKLHREKFIDIATRLREARYFEAADNPFEIICNVRSTEAIEYLRGRGYDAVFCDKMEPLLKNAFEEVMMKISEPREPLSTLCHGDFTLDNILFEKKDDGQIRAMLIDFAFLKHSTPVVDLSTFLCLSCSNEIMKDKFHEIIRAYHDALKECLLEAGVWDAEIFSYEALLDDYKRGALFGYVIACFYLPTLLGYHKIDEIKERMLHLGVHECMKQLKYNDEVRKILADMLLIMKDFGCLKHFAG</sequence>
<name>A0AAW2FXW1_9HYME</name>
<dbReference type="InterPro" id="IPR011009">
    <property type="entry name" value="Kinase-like_dom_sf"/>
</dbReference>
<proteinExistence type="predicted"/>
<dbReference type="PANTHER" id="PTHR11012:SF8">
    <property type="entry name" value="JUVENILE HORMONE-INDUCIBLE PROTEIN 26"/>
    <property type="match status" value="1"/>
</dbReference>
<comment type="caution">
    <text evidence="2">The sequence shown here is derived from an EMBL/GenBank/DDBJ whole genome shotgun (WGS) entry which is preliminary data.</text>
</comment>
<evidence type="ECO:0000313" key="2">
    <source>
        <dbReference type="EMBL" id="KAL0120050.1"/>
    </source>
</evidence>
<protein>
    <recommendedName>
        <fullName evidence="1">CHK kinase-like domain-containing protein</fullName>
    </recommendedName>
</protein>
<dbReference type="PANTHER" id="PTHR11012">
    <property type="entry name" value="PROTEIN KINASE-LIKE DOMAIN-CONTAINING"/>
    <property type="match status" value="1"/>
</dbReference>
<dbReference type="Proteomes" id="UP001430953">
    <property type="component" value="Unassembled WGS sequence"/>
</dbReference>
<organism evidence="2 3">
    <name type="scientific">Cardiocondyla obscurior</name>
    <dbReference type="NCBI Taxonomy" id="286306"/>
    <lineage>
        <taxon>Eukaryota</taxon>
        <taxon>Metazoa</taxon>
        <taxon>Ecdysozoa</taxon>
        <taxon>Arthropoda</taxon>
        <taxon>Hexapoda</taxon>
        <taxon>Insecta</taxon>
        <taxon>Pterygota</taxon>
        <taxon>Neoptera</taxon>
        <taxon>Endopterygota</taxon>
        <taxon>Hymenoptera</taxon>
        <taxon>Apocrita</taxon>
        <taxon>Aculeata</taxon>
        <taxon>Formicoidea</taxon>
        <taxon>Formicidae</taxon>
        <taxon>Myrmicinae</taxon>
        <taxon>Cardiocondyla</taxon>
    </lineage>
</organism>
<gene>
    <name evidence="2" type="ORF">PUN28_008022</name>
</gene>
<evidence type="ECO:0000313" key="3">
    <source>
        <dbReference type="Proteomes" id="UP001430953"/>
    </source>
</evidence>
<dbReference type="InterPro" id="IPR015897">
    <property type="entry name" value="CHK_kinase-like"/>
</dbReference>
<dbReference type="SMART" id="SM00587">
    <property type="entry name" value="CHK"/>
    <property type="match status" value="1"/>
</dbReference>
<dbReference type="InterPro" id="IPR004119">
    <property type="entry name" value="EcKL"/>
</dbReference>
<dbReference type="Pfam" id="PF02958">
    <property type="entry name" value="EcKL"/>
    <property type="match status" value="1"/>
</dbReference>
<dbReference type="AlphaFoldDB" id="A0AAW2FXW1"/>
<reference evidence="2 3" key="1">
    <citation type="submission" date="2023-03" db="EMBL/GenBank/DDBJ databases">
        <title>High recombination rates correlate with genetic variation in Cardiocondyla obscurior ants.</title>
        <authorList>
            <person name="Errbii M."/>
        </authorList>
    </citation>
    <scope>NUCLEOTIDE SEQUENCE [LARGE SCALE GENOMIC DNA]</scope>
    <source>
        <strain evidence="2">Alpha-2009</strain>
        <tissue evidence="2">Whole body</tissue>
    </source>
</reference>
<dbReference type="EMBL" id="JADYXP020000007">
    <property type="protein sequence ID" value="KAL0120050.1"/>
    <property type="molecule type" value="Genomic_DNA"/>
</dbReference>
<evidence type="ECO:0000259" key="1">
    <source>
        <dbReference type="SMART" id="SM00587"/>
    </source>
</evidence>
<feature type="domain" description="CHK kinase-like" evidence="1">
    <location>
        <begin position="116"/>
        <end position="311"/>
    </location>
</feature>
<dbReference type="Gene3D" id="3.90.1200.10">
    <property type="match status" value="1"/>
</dbReference>
<accession>A0AAW2FXW1</accession>
<keyword evidence="3" id="KW-1185">Reference proteome</keyword>